<name>X1HS24_9ZZZZ</name>
<feature type="domain" description="ChsH2 C-terminal OB-fold" evidence="1">
    <location>
        <begin position="1"/>
        <end position="53"/>
    </location>
</feature>
<dbReference type="InterPro" id="IPR012340">
    <property type="entry name" value="NA-bd_OB-fold"/>
</dbReference>
<dbReference type="SUPFAM" id="SSF50249">
    <property type="entry name" value="Nucleic acid-binding proteins"/>
    <property type="match status" value="1"/>
</dbReference>
<accession>X1HS24</accession>
<dbReference type="EMBL" id="BARU01024250">
    <property type="protein sequence ID" value="GAH48068.1"/>
    <property type="molecule type" value="Genomic_DNA"/>
</dbReference>
<dbReference type="AlphaFoldDB" id="X1HS24"/>
<organism evidence="2">
    <name type="scientific">marine sediment metagenome</name>
    <dbReference type="NCBI Taxonomy" id="412755"/>
    <lineage>
        <taxon>unclassified sequences</taxon>
        <taxon>metagenomes</taxon>
        <taxon>ecological metagenomes</taxon>
    </lineage>
</organism>
<dbReference type="Pfam" id="PF01796">
    <property type="entry name" value="OB_ChsH2_C"/>
    <property type="match status" value="1"/>
</dbReference>
<feature type="non-terminal residue" evidence="2">
    <location>
        <position position="1"/>
    </location>
</feature>
<sequence>YSWVYTPPKGFKSGIPYCLAIIELDEGPRLTTQVVAVTQDEVSIDKPVEFAFRKISSEGEEGVITYGFKFRPKGYPNHKKK</sequence>
<reference evidence="2" key="1">
    <citation type="journal article" date="2014" name="Front. Microbiol.">
        <title>High frequency of phylogenetically diverse reductive dehalogenase-homologous genes in deep subseafloor sedimentary metagenomes.</title>
        <authorList>
            <person name="Kawai M."/>
            <person name="Futagami T."/>
            <person name="Toyoda A."/>
            <person name="Takaki Y."/>
            <person name="Nishi S."/>
            <person name="Hori S."/>
            <person name="Arai W."/>
            <person name="Tsubouchi T."/>
            <person name="Morono Y."/>
            <person name="Uchiyama I."/>
            <person name="Ito T."/>
            <person name="Fujiyama A."/>
            <person name="Inagaki F."/>
            <person name="Takami H."/>
        </authorList>
    </citation>
    <scope>NUCLEOTIDE SEQUENCE</scope>
    <source>
        <strain evidence="2">Expedition CK06-06</strain>
    </source>
</reference>
<evidence type="ECO:0000313" key="2">
    <source>
        <dbReference type="EMBL" id="GAH48068.1"/>
    </source>
</evidence>
<comment type="caution">
    <text evidence="2">The sequence shown here is derived from an EMBL/GenBank/DDBJ whole genome shotgun (WGS) entry which is preliminary data.</text>
</comment>
<dbReference type="InterPro" id="IPR002878">
    <property type="entry name" value="ChsH2_C"/>
</dbReference>
<protein>
    <recommendedName>
        <fullName evidence="1">ChsH2 C-terminal OB-fold domain-containing protein</fullName>
    </recommendedName>
</protein>
<evidence type="ECO:0000259" key="1">
    <source>
        <dbReference type="Pfam" id="PF01796"/>
    </source>
</evidence>
<gene>
    <name evidence="2" type="ORF">S03H2_39248</name>
</gene>
<proteinExistence type="predicted"/>